<dbReference type="PANTHER" id="PTHR46820">
    <property type="entry name" value="HISTONE-LYSINE N-METHYLTRANSFERASE SETD7"/>
    <property type="match status" value="1"/>
</dbReference>
<feature type="repeat" description="TPR" evidence="1">
    <location>
        <begin position="23"/>
        <end position="56"/>
    </location>
</feature>
<dbReference type="Gene3D" id="1.25.40.10">
    <property type="entry name" value="Tetratricopeptide repeat domain"/>
    <property type="match status" value="1"/>
</dbReference>
<evidence type="ECO:0000313" key="3">
    <source>
        <dbReference type="EMBL" id="SFN14448.1"/>
    </source>
</evidence>
<dbReference type="SUPFAM" id="SSF48452">
    <property type="entry name" value="TPR-like"/>
    <property type="match status" value="1"/>
</dbReference>
<feature type="signal peptide" evidence="2">
    <location>
        <begin position="1"/>
        <end position="18"/>
    </location>
</feature>
<keyword evidence="2" id="KW-0732">Signal</keyword>
<dbReference type="Gene3D" id="2.20.110.10">
    <property type="entry name" value="Histone H3 K4-specific methyltransferase SET7/9 N-terminal domain"/>
    <property type="match status" value="3"/>
</dbReference>
<dbReference type="GO" id="GO:0070828">
    <property type="term" value="P:heterochromatin organization"/>
    <property type="evidence" value="ECO:0007669"/>
    <property type="project" value="TreeGrafter"/>
</dbReference>
<evidence type="ECO:0000256" key="2">
    <source>
        <dbReference type="SAM" id="SignalP"/>
    </source>
</evidence>
<evidence type="ECO:0000313" key="4">
    <source>
        <dbReference type="Proteomes" id="UP000199036"/>
    </source>
</evidence>
<feature type="chain" id="PRO_5011555753" evidence="2">
    <location>
        <begin position="19"/>
        <end position="1067"/>
    </location>
</feature>
<dbReference type="Gene3D" id="3.90.930.1">
    <property type="match status" value="2"/>
</dbReference>
<dbReference type="Proteomes" id="UP000199036">
    <property type="component" value="Unassembled WGS sequence"/>
</dbReference>
<dbReference type="GO" id="GO:0005694">
    <property type="term" value="C:chromosome"/>
    <property type="evidence" value="ECO:0007669"/>
    <property type="project" value="TreeGrafter"/>
</dbReference>
<dbReference type="InterPro" id="IPR019734">
    <property type="entry name" value="TPR_rpt"/>
</dbReference>
<organism evidence="3 4">
    <name type="scientific">Paenimyroides ummariense</name>
    <dbReference type="NCBI Taxonomy" id="913024"/>
    <lineage>
        <taxon>Bacteria</taxon>
        <taxon>Pseudomonadati</taxon>
        <taxon>Bacteroidota</taxon>
        <taxon>Flavobacteriia</taxon>
        <taxon>Flavobacteriales</taxon>
        <taxon>Flavobacteriaceae</taxon>
        <taxon>Paenimyroides</taxon>
    </lineage>
</organism>
<feature type="repeat" description="TPR" evidence="1">
    <location>
        <begin position="93"/>
        <end position="126"/>
    </location>
</feature>
<dbReference type="RefSeq" id="WP_091517881.1">
    <property type="nucleotide sequence ID" value="NZ_FOVI01000001.1"/>
</dbReference>
<name>A0A1I4WL29_9FLAO</name>
<dbReference type="STRING" id="913024.SAMN05421741_101295"/>
<sequence>MKNRYLAFLAIISLPSFGQNYSAEEFISTGIQQHQEESYDKAIETFKKVNLSDPKYLTAQYEIINSLVAQKNFEEALVLSSKLYNDKKFTELPELLALHGIVLSENNKLEEALKTFDFGLELQPLSAHLLANKAVVLRKQNKNQEALDIYKKIISVDPTHTSAVYNLGIMALEDGKIVEGSMALMTYLMFEPLTGTSANALVALNKKYHQNYSNKPKLKYSESGDNFKELEELLNAQVQYHQNFSLKIGIDDVATRNMQAIVDYFETHEIKDGYFENQFGKNFKEIATAGQTKNYLYFSLASVSANFEKEYNKNEKELKNYIDNFLTTKISEQYFISYREGKKYKIFRENSEKVILPLNQKNELEGIGIVENLLGTKKADITYKNNNLNGIKNYYDPNGNLSLSENYLDGEITGAVKDYILDNKLILDIESKNGKANGKYTTYYPTSGKNCEGTYVDDFYDGLSECFFPDGTKRIIANYKNGNFNGEYKRFNETGTLVLHTNYTENEIDGDFLEYYDNGNLKVESKYIKGKPLTYTTYHPNKKVENQITYQDHKIVSSELFSVDGKLLEKENYDAKENLISAESFDESGHKYQTHFFKNGKYSNSEFQFTNAPVLKNKDKTQYQNYNALGNLIAEGSFEKSKPVGEWNYYDELGYLKSKTTFDNDGNYLKVEAFLNNGQKDYKISYKENLYNGLFEDFWNNKIKYTQYYDENGLNGPEILYYDNGKVYTNSFYVNNNLENEKYIYTQNQKLYRKDILSTNLTMASTFYLLDTPITFEYADKNGKFTIKETSAISKTFELKNGQLHGPSTKQAGSLVLNKENYVNNVLHGKQIYNAPTGKPIIETDYFTGKRHGISKQYDHFGNPIINSQFEWGKENAVRTVFIPGINKKSNEINFINDQRHGTNTIFGTNGETLAVIHYYYDTPTGYQTVDKKGKLSDKIPFTKEINKIESHYKNGNKALEINLKNFLYNGDYKLNFEDGSLAYHVQYNFGRLNGSQLINYENGQRYMQTSFINGRQEGNTIYFDKNGDKLIEANYSEDELHGNYKIYENNKIKHNYTLDSDILVAL</sequence>
<evidence type="ECO:0000256" key="1">
    <source>
        <dbReference type="PROSITE-ProRule" id="PRU00339"/>
    </source>
</evidence>
<proteinExistence type="predicted"/>
<dbReference type="GO" id="GO:0003682">
    <property type="term" value="F:chromatin binding"/>
    <property type="evidence" value="ECO:0007669"/>
    <property type="project" value="TreeGrafter"/>
</dbReference>
<protein>
    <submittedName>
        <fullName evidence="3">Antitoxin component YwqK of the YwqJK toxin-antitoxin module</fullName>
    </submittedName>
</protein>
<gene>
    <name evidence="3" type="ORF">SAMN05421741_101295</name>
</gene>
<dbReference type="Pfam" id="PF07661">
    <property type="entry name" value="MORN_2"/>
    <property type="match status" value="4"/>
</dbReference>
<keyword evidence="4" id="KW-1185">Reference proteome</keyword>
<reference evidence="4" key="1">
    <citation type="submission" date="2016-10" db="EMBL/GenBank/DDBJ databases">
        <authorList>
            <person name="Varghese N."/>
            <person name="Submissions S."/>
        </authorList>
    </citation>
    <scope>NUCLEOTIDE SEQUENCE [LARGE SCALE GENOMIC DNA]</scope>
    <source>
        <strain evidence="4">DS-12</strain>
    </source>
</reference>
<dbReference type="AlphaFoldDB" id="A0A1I4WL29"/>
<feature type="repeat" description="TPR" evidence="1">
    <location>
        <begin position="127"/>
        <end position="160"/>
    </location>
</feature>
<dbReference type="EMBL" id="FOVI01000001">
    <property type="protein sequence ID" value="SFN14448.1"/>
    <property type="molecule type" value="Genomic_DNA"/>
</dbReference>
<dbReference type="InterPro" id="IPR011990">
    <property type="entry name" value="TPR-like_helical_dom_sf"/>
</dbReference>
<accession>A0A1I4WL29</accession>
<dbReference type="Pfam" id="PF13181">
    <property type="entry name" value="TPR_8"/>
    <property type="match status" value="1"/>
</dbReference>
<dbReference type="PROSITE" id="PS50005">
    <property type="entry name" value="TPR"/>
    <property type="match status" value="3"/>
</dbReference>
<dbReference type="SUPFAM" id="SSF82185">
    <property type="entry name" value="Histone H3 K4-specific methyltransferase SET7/9 N-terminal domain"/>
    <property type="match status" value="5"/>
</dbReference>
<keyword evidence="1" id="KW-0802">TPR repeat</keyword>
<dbReference type="PANTHER" id="PTHR46820:SF1">
    <property type="entry name" value="HISTONE-LYSINE N-METHYLTRANSFERASE SETD7"/>
    <property type="match status" value="1"/>
</dbReference>
<dbReference type="SMART" id="SM00028">
    <property type="entry name" value="TPR"/>
    <property type="match status" value="3"/>
</dbReference>
<dbReference type="InterPro" id="IPR011652">
    <property type="entry name" value="MORN_2"/>
</dbReference>